<dbReference type="KEGG" id="nmes:H9L09_18825"/>
<dbReference type="RefSeq" id="WP_187578341.1">
    <property type="nucleotide sequence ID" value="NZ_CP060713.1"/>
</dbReference>
<organism evidence="2 3">
    <name type="scientific">Nocardioides mesophilus</name>
    <dbReference type="NCBI Taxonomy" id="433659"/>
    <lineage>
        <taxon>Bacteria</taxon>
        <taxon>Bacillati</taxon>
        <taxon>Actinomycetota</taxon>
        <taxon>Actinomycetes</taxon>
        <taxon>Propionibacteriales</taxon>
        <taxon>Nocardioidaceae</taxon>
        <taxon>Nocardioides</taxon>
    </lineage>
</organism>
<reference evidence="2 3" key="1">
    <citation type="submission" date="2020-08" db="EMBL/GenBank/DDBJ databases">
        <title>Genome sequence of Nocardioides mesophilus KACC 16243T.</title>
        <authorList>
            <person name="Hyun D.-W."/>
            <person name="Bae J.-W."/>
        </authorList>
    </citation>
    <scope>NUCLEOTIDE SEQUENCE [LARGE SCALE GENOMIC DNA]</scope>
    <source>
        <strain evidence="2 3">KACC 16243</strain>
    </source>
</reference>
<dbReference type="Proteomes" id="UP000515947">
    <property type="component" value="Chromosome"/>
</dbReference>
<feature type="region of interest" description="Disordered" evidence="1">
    <location>
        <begin position="1"/>
        <end position="30"/>
    </location>
</feature>
<evidence type="ECO:0000256" key="1">
    <source>
        <dbReference type="SAM" id="MobiDB-lite"/>
    </source>
</evidence>
<evidence type="ECO:0000313" key="3">
    <source>
        <dbReference type="Proteomes" id="UP000515947"/>
    </source>
</evidence>
<evidence type="ECO:0000313" key="2">
    <source>
        <dbReference type="EMBL" id="QNN52499.1"/>
    </source>
</evidence>
<proteinExistence type="predicted"/>
<dbReference type="AlphaFoldDB" id="A0A7G9RA74"/>
<gene>
    <name evidence="2" type="ORF">H9L09_18825</name>
</gene>
<keyword evidence="3" id="KW-1185">Reference proteome</keyword>
<name>A0A7G9RA74_9ACTN</name>
<sequence length="64" mass="7445">MVSGESWARRHARENPGHLSREGLDDPGSCADCRERSPIYDLPHLVVRRARWYRAWLARVEDDA</sequence>
<dbReference type="EMBL" id="CP060713">
    <property type="protein sequence ID" value="QNN52499.1"/>
    <property type="molecule type" value="Genomic_DNA"/>
</dbReference>
<feature type="compositionally biased region" description="Basic and acidic residues" evidence="1">
    <location>
        <begin position="13"/>
        <end position="24"/>
    </location>
</feature>
<accession>A0A7G9RA74</accession>
<protein>
    <submittedName>
        <fullName evidence="2">Uncharacterized protein</fullName>
    </submittedName>
</protein>